<dbReference type="AlphaFoldDB" id="A0A1M7MMQ6"/>
<dbReference type="GO" id="GO:0000160">
    <property type="term" value="P:phosphorelay signal transduction system"/>
    <property type="evidence" value="ECO:0007669"/>
    <property type="project" value="InterPro"/>
</dbReference>
<proteinExistence type="predicted"/>
<gene>
    <name evidence="1" type="ORF">SAMN05216593_104358</name>
</gene>
<dbReference type="InterPro" id="IPR036641">
    <property type="entry name" value="HPT_dom_sf"/>
</dbReference>
<dbReference type="OrthoDB" id="7019156at2"/>
<sequence length="143" mass="16059">MLSSNDWHQKHDQFLIESQALLYKSEECLSHLELIGHDEDAIDCLLRSLRLLAEKADTASVQCIADFSRQLRSLLDDTGCSEGLSLETLSTLKSCLSLISWQLELLDPRTGELIMDNEEQQMLLHRLASLSAQPPATPDHTRG</sequence>
<reference evidence="1 2" key="1">
    <citation type="submission" date="2016-11" db="EMBL/GenBank/DDBJ databases">
        <authorList>
            <person name="Jaros S."/>
            <person name="Januszkiewicz K."/>
            <person name="Wedrychowicz H."/>
        </authorList>
    </citation>
    <scope>NUCLEOTIDE SEQUENCE [LARGE SCALE GENOMIC DNA]</scope>
    <source>
        <strain evidence="1 2">LMG 26898</strain>
    </source>
</reference>
<accession>A0A1M7MMQ6</accession>
<organism evidence="1 2">
    <name type="scientific">Pseudomonas asturiensis</name>
    <dbReference type="NCBI Taxonomy" id="1190415"/>
    <lineage>
        <taxon>Bacteria</taxon>
        <taxon>Pseudomonadati</taxon>
        <taxon>Pseudomonadota</taxon>
        <taxon>Gammaproteobacteria</taxon>
        <taxon>Pseudomonadales</taxon>
        <taxon>Pseudomonadaceae</taxon>
        <taxon>Pseudomonas</taxon>
    </lineage>
</organism>
<dbReference type="Proteomes" id="UP000183983">
    <property type="component" value="Unassembled WGS sequence"/>
</dbReference>
<name>A0A1M7MMQ6_9PSED</name>
<evidence type="ECO:0008006" key="3">
    <source>
        <dbReference type="Google" id="ProtNLM"/>
    </source>
</evidence>
<dbReference type="Gene3D" id="1.20.120.160">
    <property type="entry name" value="HPT domain"/>
    <property type="match status" value="1"/>
</dbReference>
<evidence type="ECO:0000313" key="2">
    <source>
        <dbReference type="Proteomes" id="UP000183983"/>
    </source>
</evidence>
<protein>
    <recommendedName>
        <fullName evidence="3">CheA signal transduction histidine kinase</fullName>
    </recommendedName>
</protein>
<dbReference type="EMBL" id="FRDA01000004">
    <property type="protein sequence ID" value="SHM92195.1"/>
    <property type="molecule type" value="Genomic_DNA"/>
</dbReference>
<dbReference type="STRING" id="1190415.SAMN05216593_104358"/>
<evidence type="ECO:0000313" key="1">
    <source>
        <dbReference type="EMBL" id="SHM92195.1"/>
    </source>
</evidence>
<dbReference type="RefSeq" id="WP_073165354.1">
    <property type="nucleotide sequence ID" value="NZ_FRDA01000004.1"/>
</dbReference>